<feature type="region of interest" description="Disordered" evidence="1">
    <location>
        <begin position="13"/>
        <end position="84"/>
    </location>
</feature>
<dbReference type="EMBL" id="CAXLJM020000164">
    <property type="protein sequence ID" value="CAL8145874.1"/>
    <property type="molecule type" value="Genomic_DNA"/>
</dbReference>
<gene>
    <name evidence="2" type="ORF">ODALV1_LOCUS30628</name>
</gene>
<proteinExistence type="predicted"/>
<organism evidence="2 3">
    <name type="scientific">Orchesella dallaii</name>
    <dbReference type="NCBI Taxonomy" id="48710"/>
    <lineage>
        <taxon>Eukaryota</taxon>
        <taxon>Metazoa</taxon>
        <taxon>Ecdysozoa</taxon>
        <taxon>Arthropoda</taxon>
        <taxon>Hexapoda</taxon>
        <taxon>Collembola</taxon>
        <taxon>Entomobryomorpha</taxon>
        <taxon>Entomobryoidea</taxon>
        <taxon>Orchesellidae</taxon>
        <taxon>Orchesellinae</taxon>
        <taxon>Orchesella</taxon>
    </lineage>
</organism>
<keyword evidence="3" id="KW-1185">Reference proteome</keyword>
<reference evidence="2 3" key="1">
    <citation type="submission" date="2024-08" db="EMBL/GenBank/DDBJ databases">
        <authorList>
            <person name="Cucini C."/>
            <person name="Frati F."/>
        </authorList>
    </citation>
    <scope>NUCLEOTIDE SEQUENCE [LARGE SCALE GENOMIC DNA]</scope>
</reference>
<name>A0ABP1S7I3_9HEXA</name>
<feature type="compositionally biased region" description="Acidic residues" evidence="1">
    <location>
        <begin position="46"/>
        <end position="63"/>
    </location>
</feature>
<accession>A0ABP1S7I3</accession>
<comment type="caution">
    <text evidence="2">The sequence shown here is derived from an EMBL/GenBank/DDBJ whole genome shotgun (WGS) entry which is preliminary data.</text>
</comment>
<evidence type="ECO:0000313" key="2">
    <source>
        <dbReference type="EMBL" id="CAL8145874.1"/>
    </source>
</evidence>
<evidence type="ECO:0000313" key="3">
    <source>
        <dbReference type="Proteomes" id="UP001642540"/>
    </source>
</evidence>
<evidence type="ECO:0000256" key="1">
    <source>
        <dbReference type="SAM" id="MobiDB-lite"/>
    </source>
</evidence>
<feature type="compositionally biased region" description="Polar residues" evidence="1">
    <location>
        <begin position="31"/>
        <end position="40"/>
    </location>
</feature>
<feature type="compositionally biased region" description="Basic and acidic residues" evidence="1">
    <location>
        <begin position="19"/>
        <end position="28"/>
    </location>
</feature>
<protein>
    <submittedName>
        <fullName evidence="2">Uncharacterized protein</fullName>
    </submittedName>
</protein>
<dbReference type="Proteomes" id="UP001642540">
    <property type="component" value="Unassembled WGS sequence"/>
</dbReference>
<sequence length="160" mass="17713">MGAIFSCIASACSSPQTNRDAETMEPDCHSGSYQHASPVSFNPGDENLDDVLEKELEGDEVSDSSEVSIHGPDAEENEDHCSTDYELPLSPVAFEFFQRIIKEEWEINKDNNGVREELELVSAPLFLSESPYRHSASLPMFEAGLTESTAKPFSRCFLTT</sequence>